<feature type="transmembrane region" description="Helical" evidence="1">
    <location>
        <begin position="215"/>
        <end position="237"/>
    </location>
</feature>
<gene>
    <name evidence="2" type="ORF">F4X14_08445</name>
</gene>
<feature type="transmembrane region" description="Helical" evidence="1">
    <location>
        <begin position="142"/>
        <end position="161"/>
    </location>
</feature>
<sequence>MSETVLSDSVVSAASGPHGRIHRTNRVAGLHYDWLINLLCAVFVGGLYLDGWAHNHGRVDESFFTPWHAFFYSGYLLVAIAFAAVVVVNRTRGYSLSLSIPDGYRLTGVGLFIFAAGGVGDMVWHVLFGIEQGAEALFSPTHILLGLGIGLIVTGPLRAAWNRWDTGGSWRELGPAVASLGTFLAALTFFMMFFFPVTVLLGTPGTGSGYFRNDVGKVAGMVGATITAAVLAGPLLLTLRRWRLPFGAVSSVLWLSLLGATIVDYERPLMIWLALGMAVPAAALDYLAWRARPFDNPDCVRWLAPAFPLLLYGGYYAVLLPTVGSTWSVHMWTSTIVIPAVACWLLSFLLTPPQLPERQS</sequence>
<feature type="transmembrane region" description="Helical" evidence="1">
    <location>
        <begin position="269"/>
        <end position="288"/>
    </location>
</feature>
<feature type="transmembrane region" description="Helical" evidence="1">
    <location>
        <begin position="244"/>
        <end position="263"/>
    </location>
</feature>
<keyword evidence="1" id="KW-0812">Transmembrane</keyword>
<feature type="transmembrane region" description="Helical" evidence="1">
    <location>
        <begin position="109"/>
        <end position="130"/>
    </location>
</feature>
<evidence type="ECO:0000256" key="1">
    <source>
        <dbReference type="SAM" id="Phobius"/>
    </source>
</evidence>
<proteinExistence type="predicted"/>
<protein>
    <submittedName>
        <fullName evidence="2">Uncharacterized protein</fullName>
    </submittedName>
</protein>
<reference evidence="2" key="1">
    <citation type="submission" date="2019-09" db="EMBL/GenBank/DDBJ databases">
        <title>Characterisation of the sponge microbiome using genome-centric metagenomics.</title>
        <authorList>
            <person name="Engelberts J.P."/>
            <person name="Robbins S.J."/>
            <person name="De Goeij J.M."/>
            <person name="Aranda M."/>
            <person name="Bell S.C."/>
            <person name="Webster N.S."/>
        </authorList>
    </citation>
    <scope>NUCLEOTIDE SEQUENCE</scope>
    <source>
        <strain evidence="2">SB0661_bin_32</strain>
    </source>
</reference>
<evidence type="ECO:0000313" key="2">
    <source>
        <dbReference type="EMBL" id="MYC94988.1"/>
    </source>
</evidence>
<keyword evidence="1" id="KW-0472">Membrane</keyword>
<name>A0A6B1D5W5_9CHLR</name>
<feature type="transmembrane region" description="Helical" evidence="1">
    <location>
        <begin position="69"/>
        <end position="88"/>
    </location>
</feature>
<organism evidence="2">
    <name type="scientific">Caldilineaceae bacterium SB0661_bin_32</name>
    <dbReference type="NCBI Taxonomy" id="2605255"/>
    <lineage>
        <taxon>Bacteria</taxon>
        <taxon>Bacillati</taxon>
        <taxon>Chloroflexota</taxon>
        <taxon>Caldilineae</taxon>
        <taxon>Caldilineales</taxon>
        <taxon>Caldilineaceae</taxon>
    </lineage>
</organism>
<comment type="caution">
    <text evidence="2">The sequence shown here is derived from an EMBL/GenBank/DDBJ whole genome shotgun (WGS) entry which is preliminary data.</text>
</comment>
<feature type="transmembrane region" description="Helical" evidence="1">
    <location>
        <begin position="300"/>
        <end position="319"/>
    </location>
</feature>
<feature type="transmembrane region" description="Helical" evidence="1">
    <location>
        <begin position="173"/>
        <end position="195"/>
    </location>
</feature>
<dbReference type="EMBL" id="VXMH01000037">
    <property type="protein sequence ID" value="MYC94988.1"/>
    <property type="molecule type" value="Genomic_DNA"/>
</dbReference>
<accession>A0A6B1D5W5</accession>
<dbReference type="AlphaFoldDB" id="A0A6B1D5W5"/>
<feature type="transmembrane region" description="Helical" evidence="1">
    <location>
        <begin position="30"/>
        <end position="49"/>
    </location>
</feature>
<feature type="transmembrane region" description="Helical" evidence="1">
    <location>
        <begin position="331"/>
        <end position="350"/>
    </location>
</feature>
<keyword evidence="1" id="KW-1133">Transmembrane helix</keyword>